<feature type="transmembrane region" description="Helical" evidence="10">
    <location>
        <begin position="191"/>
        <end position="218"/>
    </location>
</feature>
<proteinExistence type="inferred from homology"/>
<reference evidence="12" key="1">
    <citation type="journal article" date="2018" name="Gigascience">
        <title>Genome assembly of the Pink Ipe (Handroanthus impetiginosus, Bignoniaceae), a highly valued, ecologically keystone Neotropical timber forest tree.</title>
        <authorList>
            <person name="Silva-Junior O.B."/>
            <person name="Grattapaglia D."/>
            <person name="Novaes E."/>
            <person name="Collevatti R.G."/>
        </authorList>
    </citation>
    <scope>NUCLEOTIDE SEQUENCE [LARGE SCALE GENOMIC DNA]</scope>
    <source>
        <strain evidence="12">cv. UFG-1</strain>
    </source>
</reference>
<evidence type="ECO:0000256" key="2">
    <source>
        <dbReference type="ARBA" id="ARBA00010793"/>
    </source>
</evidence>
<dbReference type="PANTHER" id="PTHR31620:SF15">
    <property type="entry name" value="PROTEIN RETICULATA-RELATED 2, CHLOROPLASTIC-RELATED"/>
    <property type="match status" value="1"/>
</dbReference>
<keyword evidence="3" id="KW-0150">Chloroplast</keyword>
<comment type="caution">
    <text evidence="11">The sequence shown here is derived from an EMBL/GenBank/DDBJ whole genome shotgun (WGS) entry which is preliminary data.</text>
</comment>
<dbReference type="Proteomes" id="UP000231279">
    <property type="component" value="Unassembled WGS sequence"/>
</dbReference>
<keyword evidence="6" id="KW-0809">Transit peptide</keyword>
<gene>
    <name evidence="11" type="ORF">CDL12_21792</name>
</gene>
<feature type="transmembrane region" description="Helical" evidence="10">
    <location>
        <begin position="159"/>
        <end position="179"/>
    </location>
</feature>
<keyword evidence="8 10" id="KW-0472">Membrane</keyword>
<dbReference type="GO" id="GO:0031969">
    <property type="term" value="C:chloroplast membrane"/>
    <property type="evidence" value="ECO:0007669"/>
    <property type="project" value="UniProtKB-SubCell"/>
</dbReference>
<dbReference type="Pfam" id="PF11891">
    <property type="entry name" value="RETICULATA-like"/>
    <property type="match status" value="1"/>
</dbReference>
<dbReference type="AlphaFoldDB" id="A0A2G9GKX3"/>
<sequence length="242" mass="26268">MATKAQLRFSPLAGHHRHFTPMRHAISFTPRFPHDTFQSNLSLLSFRLTDTKRINDNLLPKLHIPCAVGGGGDIGVGRGNGSGDGRSGGWSGGGDSDESSSSRDAFGPTGAFLNGWRSTVAADPQFPFNVLMKELAGVSACFVRDMASRPNPGINGLDFVFATLVLGSIMNFILMYRLVPTMASSTQSRPVILTLLLQAICLNLGLIVCLEGLVSAFFNEFFLLPLEMLLRLFELLFRMGCL</sequence>
<feature type="compositionally biased region" description="Gly residues" evidence="9">
    <location>
        <begin position="75"/>
        <end position="94"/>
    </location>
</feature>
<feature type="region of interest" description="Disordered" evidence="9">
    <location>
        <begin position="75"/>
        <end position="104"/>
    </location>
</feature>
<evidence type="ECO:0000256" key="4">
    <source>
        <dbReference type="ARBA" id="ARBA00022640"/>
    </source>
</evidence>
<comment type="similarity">
    <text evidence="2">Belongs to the RETICULATA family.</text>
</comment>
<evidence type="ECO:0000313" key="11">
    <source>
        <dbReference type="EMBL" id="PIN05670.1"/>
    </source>
</evidence>
<keyword evidence="5 10" id="KW-0812">Transmembrane</keyword>
<comment type="subcellular location">
    <subcellularLocation>
        <location evidence="1">Plastid</location>
        <location evidence="1">Chloroplast membrane</location>
        <topology evidence="1">Multi-pass membrane protein</topology>
    </subcellularLocation>
</comment>
<organism evidence="11 12">
    <name type="scientific">Handroanthus impetiginosus</name>
    <dbReference type="NCBI Taxonomy" id="429701"/>
    <lineage>
        <taxon>Eukaryota</taxon>
        <taxon>Viridiplantae</taxon>
        <taxon>Streptophyta</taxon>
        <taxon>Embryophyta</taxon>
        <taxon>Tracheophyta</taxon>
        <taxon>Spermatophyta</taxon>
        <taxon>Magnoliopsida</taxon>
        <taxon>eudicotyledons</taxon>
        <taxon>Gunneridae</taxon>
        <taxon>Pentapetalae</taxon>
        <taxon>asterids</taxon>
        <taxon>lamiids</taxon>
        <taxon>Lamiales</taxon>
        <taxon>Bignoniaceae</taxon>
        <taxon>Crescentiina</taxon>
        <taxon>Tabebuia alliance</taxon>
        <taxon>Handroanthus</taxon>
    </lineage>
</organism>
<keyword evidence="12" id="KW-1185">Reference proteome</keyword>
<name>A0A2G9GKX3_9LAMI</name>
<evidence type="ECO:0000256" key="10">
    <source>
        <dbReference type="SAM" id="Phobius"/>
    </source>
</evidence>
<dbReference type="OrthoDB" id="1737553at2759"/>
<evidence type="ECO:0000256" key="3">
    <source>
        <dbReference type="ARBA" id="ARBA00022528"/>
    </source>
</evidence>
<keyword evidence="7 10" id="KW-1133">Transmembrane helix</keyword>
<keyword evidence="4" id="KW-0934">Plastid</keyword>
<dbReference type="InterPro" id="IPR021825">
    <property type="entry name" value="RETICULATA-related"/>
</dbReference>
<evidence type="ECO:0000256" key="1">
    <source>
        <dbReference type="ARBA" id="ARBA00004508"/>
    </source>
</evidence>
<protein>
    <submittedName>
        <fullName evidence="11">Uncharacterized protein</fullName>
    </submittedName>
</protein>
<dbReference type="PANTHER" id="PTHR31620">
    <property type="entry name" value="PROTEIN RETICULATA-RELATED 2, CHLOROPLASTIC-RELATED"/>
    <property type="match status" value="1"/>
</dbReference>
<evidence type="ECO:0000256" key="5">
    <source>
        <dbReference type="ARBA" id="ARBA00022692"/>
    </source>
</evidence>
<dbReference type="STRING" id="429701.A0A2G9GKX3"/>
<evidence type="ECO:0000256" key="8">
    <source>
        <dbReference type="ARBA" id="ARBA00023136"/>
    </source>
</evidence>
<accession>A0A2G9GKX3</accession>
<evidence type="ECO:0000256" key="6">
    <source>
        <dbReference type="ARBA" id="ARBA00022946"/>
    </source>
</evidence>
<evidence type="ECO:0000256" key="7">
    <source>
        <dbReference type="ARBA" id="ARBA00022989"/>
    </source>
</evidence>
<dbReference type="EMBL" id="NKXS01004671">
    <property type="protein sequence ID" value="PIN05670.1"/>
    <property type="molecule type" value="Genomic_DNA"/>
</dbReference>
<evidence type="ECO:0000313" key="12">
    <source>
        <dbReference type="Proteomes" id="UP000231279"/>
    </source>
</evidence>
<evidence type="ECO:0000256" key="9">
    <source>
        <dbReference type="SAM" id="MobiDB-lite"/>
    </source>
</evidence>